<evidence type="ECO:0000256" key="1">
    <source>
        <dbReference type="SAM" id="SignalP"/>
    </source>
</evidence>
<proteinExistence type="predicted"/>
<organism evidence="2 3">
    <name type="scientific">Zestomonas insulae</name>
    <dbReference type="NCBI Taxonomy" id="2809017"/>
    <lineage>
        <taxon>Bacteria</taxon>
        <taxon>Pseudomonadati</taxon>
        <taxon>Pseudomonadota</taxon>
        <taxon>Gammaproteobacteria</taxon>
        <taxon>Pseudomonadales</taxon>
        <taxon>Pseudomonadaceae</taxon>
        <taxon>Zestomonas</taxon>
    </lineage>
</organism>
<comment type="caution">
    <text evidence="2">The sequence shown here is derived from an EMBL/GenBank/DDBJ whole genome shotgun (WGS) entry which is preliminary data.</text>
</comment>
<dbReference type="RefSeq" id="WP_204915706.1">
    <property type="nucleotide sequence ID" value="NZ_JAFEUP010000002.1"/>
</dbReference>
<evidence type="ECO:0000313" key="3">
    <source>
        <dbReference type="Proteomes" id="UP000717995"/>
    </source>
</evidence>
<evidence type="ECO:0000313" key="2">
    <source>
        <dbReference type="EMBL" id="MBM7060590.1"/>
    </source>
</evidence>
<keyword evidence="3" id="KW-1185">Reference proteome</keyword>
<sequence>MNTLLLPSGLLACLPLMAAAELQQDLNGLAITTLLGAAPIHAVEGSAISRGASQILRVTNQSGQTVECRVQPGLADAMRPLGRSLTLPPGDTATLLVDSRPIGRDTDARLFCTAEDERPG</sequence>
<keyword evidence="1" id="KW-0732">Signal</keyword>
<dbReference type="EMBL" id="JAFEUP010000002">
    <property type="protein sequence ID" value="MBM7060590.1"/>
    <property type="molecule type" value="Genomic_DNA"/>
</dbReference>
<name>A0ABS2IFD3_9GAMM</name>
<feature type="signal peptide" evidence="1">
    <location>
        <begin position="1"/>
        <end position="18"/>
    </location>
</feature>
<feature type="chain" id="PRO_5046227749" description="3-phosphoglycerate kinase" evidence="1">
    <location>
        <begin position="19"/>
        <end position="120"/>
    </location>
</feature>
<dbReference type="Proteomes" id="UP000717995">
    <property type="component" value="Unassembled WGS sequence"/>
</dbReference>
<accession>A0ABS2IFD3</accession>
<gene>
    <name evidence="2" type="ORF">JQX08_07700</name>
</gene>
<reference evidence="2 3" key="1">
    <citation type="submission" date="2021-02" db="EMBL/GenBank/DDBJ databases">
        <authorList>
            <person name="Lee D.-H."/>
        </authorList>
    </citation>
    <scope>NUCLEOTIDE SEQUENCE [LARGE SCALE GENOMIC DNA]</scope>
    <source>
        <strain evidence="2 3">UL073</strain>
    </source>
</reference>
<protein>
    <recommendedName>
        <fullName evidence="4">3-phosphoglycerate kinase</fullName>
    </recommendedName>
</protein>
<evidence type="ECO:0008006" key="4">
    <source>
        <dbReference type="Google" id="ProtNLM"/>
    </source>
</evidence>